<dbReference type="PANTHER" id="PTHR10039">
    <property type="entry name" value="AMELOGENIN"/>
    <property type="match status" value="1"/>
</dbReference>
<gene>
    <name evidence="3" type="ORF">B0T14DRAFT_592110</name>
</gene>
<keyword evidence="1" id="KW-0677">Repeat</keyword>
<comment type="caution">
    <text evidence="3">The sequence shown here is derived from an EMBL/GenBank/DDBJ whole genome shotgun (WGS) entry which is preliminary data.</text>
</comment>
<evidence type="ECO:0000313" key="4">
    <source>
        <dbReference type="Proteomes" id="UP001175000"/>
    </source>
</evidence>
<reference evidence="3" key="1">
    <citation type="submission" date="2023-06" db="EMBL/GenBank/DDBJ databases">
        <title>Genome-scale phylogeny and comparative genomics of the fungal order Sordariales.</title>
        <authorList>
            <consortium name="Lawrence Berkeley National Laboratory"/>
            <person name="Hensen N."/>
            <person name="Bonometti L."/>
            <person name="Westerberg I."/>
            <person name="Brannstrom I.O."/>
            <person name="Guillou S."/>
            <person name="Cros-Aarteil S."/>
            <person name="Calhoun S."/>
            <person name="Haridas S."/>
            <person name="Kuo A."/>
            <person name="Mondo S."/>
            <person name="Pangilinan J."/>
            <person name="Riley R."/>
            <person name="Labutti K."/>
            <person name="Andreopoulos B."/>
            <person name="Lipzen A."/>
            <person name="Chen C."/>
            <person name="Yanf M."/>
            <person name="Daum C."/>
            <person name="Ng V."/>
            <person name="Clum A."/>
            <person name="Steindorff A."/>
            <person name="Ohm R."/>
            <person name="Martin F."/>
            <person name="Silar P."/>
            <person name="Natvig D."/>
            <person name="Lalanne C."/>
            <person name="Gautier V."/>
            <person name="Ament-Velasquez S.L."/>
            <person name="Kruys A."/>
            <person name="Hutchinson M.I."/>
            <person name="Powell A.J."/>
            <person name="Barry K."/>
            <person name="Miller A.N."/>
            <person name="Grigoriev I.V."/>
            <person name="Debuchy R."/>
            <person name="Gladieux P."/>
            <person name="Thoren M.H."/>
            <person name="Johannesson H."/>
        </authorList>
    </citation>
    <scope>NUCLEOTIDE SEQUENCE</scope>
    <source>
        <strain evidence="3">CBS 606.72</strain>
    </source>
</reference>
<organism evidence="3 4">
    <name type="scientific">Immersiella caudata</name>
    <dbReference type="NCBI Taxonomy" id="314043"/>
    <lineage>
        <taxon>Eukaryota</taxon>
        <taxon>Fungi</taxon>
        <taxon>Dikarya</taxon>
        <taxon>Ascomycota</taxon>
        <taxon>Pezizomycotina</taxon>
        <taxon>Sordariomycetes</taxon>
        <taxon>Sordariomycetidae</taxon>
        <taxon>Sordariales</taxon>
        <taxon>Lasiosphaeriaceae</taxon>
        <taxon>Immersiella</taxon>
    </lineage>
</organism>
<keyword evidence="4" id="KW-1185">Reference proteome</keyword>
<evidence type="ECO:0000313" key="3">
    <source>
        <dbReference type="EMBL" id="KAK0614010.1"/>
    </source>
</evidence>
<name>A0AA39WEQ7_9PEZI</name>
<dbReference type="AlphaFoldDB" id="A0AA39WEQ7"/>
<evidence type="ECO:0000256" key="1">
    <source>
        <dbReference type="ARBA" id="ARBA00022737"/>
    </source>
</evidence>
<accession>A0AA39WEQ7</accession>
<dbReference type="Pfam" id="PF24883">
    <property type="entry name" value="NPHP3_N"/>
    <property type="match status" value="1"/>
</dbReference>
<feature type="domain" description="Nephrocystin 3-like N-terminal" evidence="2">
    <location>
        <begin position="20"/>
        <end position="132"/>
    </location>
</feature>
<dbReference type="EMBL" id="JAULSU010000006">
    <property type="protein sequence ID" value="KAK0614010.1"/>
    <property type="molecule type" value="Genomic_DNA"/>
</dbReference>
<protein>
    <recommendedName>
        <fullName evidence="2">Nephrocystin 3-like N-terminal domain-containing protein</fullName>
    </recommendedName>
</protein>
<dbReference type="PANTHER" id="PTHR10039:SF14">
    <property type="entry name" value="NACHT DOMAIN-CONTAINING PROTEIN"/>
    <property type="match status" value="1"/>
</dbReference>
<evidence type="ECO:0000259" key="2">
    <source>
        <dbReference type="Pfam" id="PF24883"/>
    </source>
</evidence>
<sequence>MPTSVAYYYFEPDELCVDPCEGRNPPQSILNQLLRSFLRQLCHKTSHIPKAVQDMQRSRDGDECGNISVAALRDDVLFLAKERGQMYLVIDGLDLLLTCLTGDNDGSILNDTFALLDQLTECDAIHVLVSSRDHESDILDCACSERAQRENSWDIRVAGPDHERDILLMIDAELNKAIWAGARQHQPAWLDLIKQNLSKDSNGM</sequence>
<dbReference type="Proteomes" id="UP001175000">
    <property type="component" value="Unassembled WGS sequence"/>
</dbReference>
<proteinExistence type="predicted"/>
<dbReference type="InterPro" id="IPR056884">
    <property type="entry name" value="NPHP3-like_N"/>
</dbReference>